<protein>
    <submittedName>
        <fullName evidence="1">Uncharacterized protein</fullName>
    </submittedName>
</protein>
<dbReference type="Proteomes" id="UP001472677">
    <property type="component" value="Unassembled WGS sequence"/>
</dbReference>
<evidence type="ECO:0000313" key="2">
    <source>
        <dbReference type="Proteomes" id="UP001472677"/>
    </source>
</evidence>
<keyword evidence="2" id="KW-1185">Reference proteome</keyword>
<sequence length="83" mass="9281">MGVGAFGLSICPFNKTIENSGIPSLELLVSKEVNDGLSLEQMIMEVMRVIFKDVDGRAIWRYNGECGDSIKKFSRSNIKLLNR</sequence>
<accession>A0ABR2G2K5</accession>
<dbReference type="EMBL" id="JBBPBM010000003">
    <property type="protein sequence ID" value="KAK8593297.1"/>
    <property type="molecule type" value="Genomic_DNA"/>
</dbReference>
<proteinExistence type="predicted"/>
<comment type="caution">
    <text evidence="1">The sequence shown here is derived from an EMBL/GenBank/DDBJ whole genome shotgun (WGS) entry which is preliminary data.</text>
</comment>
<gene>
    <name evidence="1" type="ORF">V6N12_045380</name>
</gene>
<evidence type="ECO:0000313" key="1">
    <source>
        <dbReference type="EMBL" id="KAK8593297.1"/>
    </source>
</evidence>
<name>A0ABR2G2K5_9ROSI</name>
<reference evidence="1 2" key="1">
    <citation type="journal article" date="2024" name="G3 (Bethesda)">
        <title>Genome assembly of Hibiscus sabdariffa L. provides insights into metabolisms of medicinal natural products.</title>
        <authorList>
            <person name="Kim T."/>
        </authorList>
    </citation>
    <scope>NUCLEOTIDE SEQUENCE [LARGE SCALE GENOMIC DNA]</scope>
    <source>
        <strain evidence="1">TK-2024</strain>
        <tissue evidence="1">Old leaves</tissue>
    </source>
</reference>
<organism evidence="1 2">
    <name type="scientific">Hibiscus sabdariffa</name>
    <name type="common">roselle</name>
    <dbReference type="NCBI Taxonomy" id="183260"/>
    <lineage>
        <taxon>Eukaryota</taxon>
        <taxon>Viridiplantae</taxon>
        <taxon>Streptophyta</taxon>
        <taxon>Embryophyta</taxon>
        <taxon>Tracheophyta</taxon>
        <taxon>Spermatophyta</taxon>
        <taxon>Magnoliopsida</taxon>
        <taxon>eudicotyledons</taxon>
        <taxon>Gunneridae</taxon>
        <taxon>Pentapetalae</taxon>
        <taxon>rosids</taxon>
        <taxon>malvids</taxon>
        <taxon>Malvales</taxon>
        <taxon>Malvaceae</taxon>
        <taxon>Malvoideae</taxon>
        <taxon>Hibiscus</taxon>
    </lineage>
</organism>